<evidence type="ECO:0000313" key="4">
    <source>
        <dbReference type="Proteomes" id="UP000243723"/>
    </source>
</evidence>
<feature type="coiled-coil region" evidence="2">
    <location>
        <begin position="608"/>
        <end position="635"/>
    </location>
</feature>
<dbReference type="SUPFAM" id="SSF48452">
    <property type="entry name" value="TPR-like"/>
    <property type="match status" value="2"/>
</dbReference>
<dbReference type="SMART" id="SM00028">
    <property type="entry name" value="TPR"/>
    <property type="match status" value="7"/>
</dbReference>
<reference evidence="3 4" key="1">
    <citation type="submission" date="2017-05" db="EMBL/GenBank/DDBJ databases">
        <title>Draft genome sequence of Elsinoe australis.</title>
        <authorList>
            <person name="Cheng Q."/>
        </authorList>
    </citation>
    <scope>NUCLEOTIDE SEQUENCE [LARGE SCALE GENOMIC DNA]</scope>
    <source>
        <strain evidence="3 4">NL1</strain>
    </source>
</reference>
<dbReference type="PANTHER" id="PTHR23082">
    <property type="entry name" value="TRANSCRIPTION INITIATION FACTOR IIIC TFIIIC , POLYPEPTIDE 3-RELATED"/>
    <property type="match status" value="1"/>
</dbReference>
<protein>
    <submittedName>
        <fullName evidence="3">Uncharacterized protein</fullName>
    </submittedName>
</protein>
<dbReference type="Gene3D" id="1.25.40.10">
    <property type="entry name" value="Tetratricopeptide repeat domain"/>
    <property type="match status" value="3"/>
</dbReference>
<gene>
    <name evidence="3" type="ORF">B9Z65_6054</name>
</gene>
<keyword evidence="1" id="KW-0802">TPR repeat</keyword>
<dbReference type="OrthoDB" id="9991317at2759"/>
<evidence type="ECO:0000313" key="3">
    <source>
        <dbReference type="EMBL" id="PSK38501.1"/>
    </source>
</evidence>
<name>A0A2P7YRA5_9PEZI</name>
<dbReference type="PROSITE" id="PS50005">
    <property type="entry name" value="TPR"/>
    <property type="match status" value="2"/>
</dbReference>
<feature type="repeat" description="TPR" evidence="1">
    <location>
        <begin position="323"/>
        <end position="356"/>
    </location>
</feature>
<evidence type="ECO:0000256" key="2">
    <source>
        <dbReference type="SAM" id="Coils"/>
    </source>
</evidence>
<feature type="repeat" description="TPR" evidence="1">
    <location>
        <begin position="526"/>
        <end position="559"/>
    </location>
</feature>
<dbReference type="AlphaFoldDB" id="A0A2P7YRA5"/>
<dbReference type="PANTHER" id="PTHR23082:SF0">
    <property type="entry name" value="GENERAL TRANSCRIPTION FACTOR 3C POLYPEPTIDE 3"/>
    <property type="match status" value="1"/>
</dbReference>
<sequence length="1163" mass="131279">MDDDENHSAYPDPSSAFVTPYSSQYASTYYLGNDGPYGDARTGGLWQAGPGPLIHDGFIPRDEISDGEDVDDEEDDLRGLYAKFNLGSILNNGPPSAQRGTNFFDTSAIDGELDLGLDDDVFDSQFAPPDLDANAPEIDPDFEVSDAESEGAASVDSDLLDEIVNESAPAFKRVQAQATQNYLAGDYETAAEFAREAVKMNPEVFAAHSLLSEVLQALGRAKDSLAVLIAGAHTKRDAELWVHVGQKTRDLAGDDPTPESLDAAVYCFSWAIRLNPEDFDARRERLNLLLQILHLSNDGHAASRARNECVMMLKLRPYDMLVARELAELATMSKNTIEIRKAKEYYDKAIELQPDTSTLGPDPDEEEQWNHALVYVGMTESIEGNIEAIRQFKRLARWIQQRQDETFWDEYPNDDREFDFPNESRKLEVEQYRVKKESGGIEAQSDAPSLPLDMRIKLGLYRMSFGESGYEEALRHFEHLLAESDNVAELADLFREVGDTLKFEDKVEEAIKFYEPLQDVPDALDTAYYNDLAACYVKVGRMTEAEDCYKIVVESNPADWEARVALAKMYEAQDRRAEALPLITDVVRMGRHDALRKSQVTIPKKEIRAEQKKREQEAQQEAEAAQIAAISKEAEQAAQNSMVDQVILDLGTKEQLELRRELEHIGRKPAREKREAAPKKVRVTKTVPVKAPISKVRRVGPGRPRRIGISNAALQKQQKITEQIKTMKSAGERIHSNYEVVQSCEADMATGDEDAAALWKSGINGMLDEFKSCKFHFNNVKERHIGFYGYGRHTKLLNEMEAYRESLANGPLPLPSLPDEVIPDHFHDIPHSKWLDLFCSLSLQLAREGNHKACYEHLDKALEVNLWHNNTTATNQIHATSLSCALLLNDDARITTNTRHFMTIAPHSPTSYDLFTSVFRLHAGPSSWFNASPTQKFLMRAVKSFDFHILPDAQRASWPFTSAERHNLTQGGKKAPGWPGIPDLSPNLLALYGHIMAATQTWTGALNYYFRALAMRPRDPTLLLCIGTAYVMGAMKRQSENRHWMVLQGLGFLGRYRRVRTRMAEEMGREVYRQEAEYNIARAWHFLGLTHLAIRGYRRCLSLRAKLVKERETRGAEMDVNGREEDMDVEEYTQEAALGLINIYITTEQPARARGVAEKYLVI</sequence>
<evidence type="ECO:0000256" key="1">
    <source>
        <dbReference type="PROSITE-ProRule" id="PRU00339"/>
    </source>
</evidence>
<accession>A0A2P7YRA5</accession>
<dbReference type="Pfam" id="PF14559">
    <property type="entry name" value="TPR_19"/>
    <property type="match status" value="1"/>
</dbReference>
<dbReference type="EMBL" id="NHZQ01000399">
    <property type="protein sequence ID" value="PSK38501.1"/>
    <property type="molecule type" value="Genomic_DNA"/>
</dbReference>
<keyword evidence="2" id="KW-0175">Coiled coil</keyword>
<dbReference type="InterPro" id="IPR019734">
    <property type="entry name" value="TPR_rpt"/>
</dbReference>
<dbReference type="GO" id="GO:0000127">
    <property type="term" value="C:transcription factor TFIIIC complex"/>
    <property type="evidence" value="ECO:0007669"/>
    <property type="project" value="TreeGrafter"/>
</dbReference>
<dbReference type="InterPro" id="IPR039340">
    <property type="entry name" value="Tfc4/TFIIIC-102/Sfc4"/>
</dbReference>
<comment type="caution">
    <text evidence="3">The sequence shown here is derived from an EMBL/GenBank/DDBJ whole genome shotgun (WGS) entry which is preliminary data.</text>
</comment>
<keyword evidence="4" id="KW-1185">Reference proteome</keyword>
<dbReference type="InterPro" id="IPR011990">
    <property type="entry name" value="TPR-like_helical_dom_sf"/>
</dbReference>
<dbReference type="STRING" id="40998.A0A2P7YRA5"/>
<proteinExistence type="predicted"/>
<dbReference type="GO" id="GO:0006383">
    <property type="term" value="P:transcription by RNA polymerase III"/>
    <property type="evidence" value="ECO:0007669"/>
    <property type="project" value="InterPro"/>
</dbReference>
<organism evidence="3 4">
    <name type="scientific">Elsinoe australis</name>
    <dbReference type="NCBI Taxonomy" id="40998"/>
    <lineage>
        <taxon>Eukaryota</taxon>
        <taxon>Fungi</taxon>
        <taxon>Dikarya</taxon>
        <taxon>Ascomycota</taxon>
        <taxon>Pezizomycotina</taxon>
        <taxon>Dothideomycetes</taxon>
        <taxon>Dothideomycetidae</taxon>
        <taxon>Myriangiales</taxon>
        <taxon>Elsinoaceae</taxon>
        <taxon>Elsinoe</taxon>
    </lineage>
</organism>
<dbReference type="Pfam" id="PF13181">
    <property type="entry name" value="TPR_8"/>
    <property type="match status" value="1"/>
</dbReference>
<dbReference type="Proteomes" id="UP000243723">
    <property type="component" value="Unassembled WGS sequence"/>
</dbReference>